<evidence type="ECO:0000256" key="1">
    <source>
        <dbReference type="ARBA" id="ARBA00023002"/>
    </source>
</evidence>
<dbReference type="PANTHER" id="PTHR10366">
    <property type="entry name" value="NAD DEPENDENT EPIMERASE/DEHYDRATASE"/>
    <property type="match status" value="1"/>
</dbReference>
<accession>A0ABD0U2W4</accession>
<dbReference type="InterPro" id="IPR036291">
    <property type="entry name" value="NAD(P)-bd_dom_sf"/>
</dbReference>
<comment type="caution">
    <text evidence="3">The sequence shown here is derived from an EMBL/GenBank/DDBJ whole genome shotgun (WGS) entry which is preliminary data.</text>
</comment>
<dbReference type="SUPFAM" id="SSF51735">
    <property type="entry name" value="NAD(P)-binding Rossmann-fold domains"/>
    <property type="match status" value="1"/>
</dbReference>
<evidence type="ECO:0000313" key="4">
    <source>
        <dbReference type="Proteomes" id="UP001552299"/>
    </source>
</evidence>
<dbReference type="Proteomes" id="UP001552299">
    <property type="component" value="Unassembled WGS sequence"/>
</dbReference>
<evidence type="ECO:0000259" key="2">
    <source>
        <dbReference type="Pfam" id="PF01370"/>
    </source>
</evidence>
<gene>
    <name evidence="3" type="ORF">M5K25_024807</name>
</gene>
<dbReference type="CDD" id="cd08958">
    <property type="entry name" value="FR_SDR_e"/>
    <property type="match status" value="1"/>
</dbReference>
<dbReference type="InterPro" id="IPR001509">
    <property type="entry name" value="Epimerase_deHydtase"/>
</dbReference>
<evidence type="ECO:0000313" key="3">
    <source>
        <dbReference type="EMBL" id="KAL0906323.1"/>
    </source>
</evidence>
<keyword evidence="1" id="KW-0560">Oxidoreductase</keyword>
<dbReference type="Pfam" id="PF01370">
    <property type="entry name" value="Epimerase"/>
    <property type="match status" value="2"/>
</dbReference>
<reference evidence="3 4" key="1">
    <citation type="journal article" date="2024" name="Plant Biotechnol. J.">
        <title>Dendrobium thyrsiflorum genome and its molecular insights into genes involved in important horticultural traits.</title>
        <authorList>
            <person name="Chen B."/>
            <person name="Wang J.Y."/>
            <person name="Zheng P.J."/>
            <person name="Li K.L."/>
            <person name="Liang Y.M."/>
            <person name="Chen X.F."/>
            <person name="Zhang C."/>
            <person name="Zhao X."/>
            <person name="He X."/>
            <person name="Zhang G.Q."/>
            <person name="Liu Z.J."/>
            <person name="Xu Q."/>
        </authorList>
    </citation>
    <scope>NUCLEOTIDE SEQUENCE [LARGE SCALE GENOMIC DNA]</scope>
    <source>
        <strain evidence="3">GZMU011</strain>
    </source>
</reference>
<dbReference type="AlphaFoldDB" id="A0ABD0U2W4"/>
<keyword evidence="4" id="KW-1185">Reference proteome</keyword>
<organism evidence="3 4">
    <name type="scientific">Dendrobium thyrsiflorum</name>
    <name type="common">Pinecone-like raceme dendrobium</name>
    <name type="synonym">Orchid</name>
    <dbReference type="NCBI Taxonomy" id="117978"/>
    <lineage>
        <taxon>Eukaryota</taxon>
        <taxon>Viridiplantae</taxon>
        <taxon>Streptophyta</taxon>
        <taxon>Embryophyta</taxon>
        <taxon>Tracheophyta</taxon>
        <taxon>Spermatophyta</taxon>
        <taxon>Magnoliopsida</taxon>
        <taxon>Liliopsida</taxon>
        <taxon>Asparagales</taxon>
        <taxon>Orchidaceae</taxon>
        <taxon>Epidendroideae</taxon>
        <taxon>Malaxideae</taxon>
        <taxon>Dendrobiinae</taxon>
        <taxon>Dendrobium</taxon>
    </lineage>
</organism>
<feature type="domain" description="NAD-dependent epimerase/dehydratase" evidence="2">
    <location>
        <begin position="7"/>
        <end position="131"/>
    </location>
</feature>
<protein>
    <recommendedName>
        <fullName evidence="2">NAD-dependent epimerase/dehydratase domain-containing protein</fullName>
    </recommendedName>
</protein>
<feature type="domain" description="NAD-dependent epimerase/dehydratase" evidence="2">
    <location>
        <begin position="200"/>
        <end position="288"/>
    </location>
</feature>
<dbReference type="GO" id="GO:0016491">
    <property type="term" value="F:oxidoreductase activity"/>
    <property type="evidence" value="ECO:0007669"/>
    <property type="project" value="UniProtKB-KW"/>
</dbReference>
<dbReference type="PANTHER" id="PTHR10366:SF831">
    <property type="entry name" value="NAD-DEPENDENT EPIMERASE_DEHYDRATASE DOMAIN-CONTAINING PROTEIN"/>
    <property type="match status" value="1"/>
</dbReference>
<dbReference type="EMBL" id="JANQDX010000018">
    <property type="protein sequence ID" value="KAL0906323.1"/>
    <property type="molecule type" value="Genomic_DNA"/>
</dbReference>
<proteinExistence type="predicted"/>
<name>A0ABD0U2W4_DENTH</name>
<dbReference type="Gene3D" id="3.40.50.720">
    <property type="entry name" value="NAD(P)-binding Rossmann-like Domain"/>
    <property type="match status" value="2"/>
</dbReference>
<sequence length="332" mass="37253">MSEKRRVCVTGAGGFIASWLVKLLLSKGYKVHGTIRDPSIEDNSHLMKLDKATENLQLFIADLFDYNAIKVAISGCEGVFHLASPAFLTGMSNPEIDLIRPALVGTKNVLKACSEANVKRVVVVSSAVAIACNPNWPQDTVLDESRWSDEKFCRETKKKRHMRRRWLGIRVGGVQGFTSARDDGVREVQMEGFKRQREEESWYCLSKTLAEREAFKHAKEHGLDVVTICPSLVFGPLLQSNVNYSSFLLLNFLKGSPELIENYGGGSFVDVRDVANGLLLVYEEPNASGRYICSLNQIQIADLIDMLKNMYPSFNYHNNIPEMNEVNELNID</sequence>
<dbReference type="InterPro" id="IPR050425">
    <property type="entry name" value="NAD(P)_dehydrat-like"/>
</dbReference>